<name>A0A7Y4KX47_9ACTN</name>
<feature type="region of interest" description="Disordered" evidence="5">
    <location>
        <begin position="43"/>
        <end position="76"/>
    </location>
</feature>
<evidence type="ECO:0000256" key="4">
    <source>
        <dbReference type="ARBA" id="ARBA00023239"/>
    </source>
</evidence>
<evidence type="ECO:0000259" key="6">
    <source>
        <dbReference type="Pfam" id="PF07940"/>
    </source>
</evidence>
<comment type="caution">
    <text evidence="9">The sequence shown here is derived from an EMBL/GenBank/DDBJ whole genome shotgun (WGS) entry which is preliminary data.</text>
</comment>
<dbReference type="Pfam" id="PF16889">
    <property type="entry name" value="Hepar_II_III_N"/>
    <property type="match status" value="1"/>
</dbReference>
<dbReference type="InterPro" id="IPR012480">
    <property type="entry name" value="Hepar_II_III_C"/>
</dbReference>
<dbReference type="Gene3D" id="2.70.98.70">
    <property type="match status" value="1"/>
</dbReference>
<dbReference type="GO" id="GO:0042597">
    <property type="term" value="C:periplasmic space"/>
    <property type="evidence" value="ECO:0007669"/>
    <property type="project" value="UniProtKB-SubCell"/>
</dbReference>
<evidence type="ECO:0000256" key="2">
    <source>
        <dbReference type="ARBA" id="ARBA00022729"/>
    </source>
</evidence>
<dbReference type="PANTHER" id="PTHR39210">
    <property type="entry name" value="HEPARIN-SULFATE LYASE"/>
    <property type="match status" value="1"/>
</dbReference>
<accession>A0A7Y4KX47</accession>
<keyword evidence="2" id="KW-0732">Signal</keyword>
<dbReference type="SUPFAM" id="SSF48230">
    <property type="entry name" value="Chondroitin AC/alginate lyase"/>
    <property type="match status" value="1"/>
</dbReference>
<dbReference type="InterPro" id="IPR031680">
    <property type="entry name" value="Hepar_II_III_N"/>
</dbReference>
<sequence length="643" mass="70471">MQGRRRAKSAVGLLLGCLLVCGVALAGAAYFLLPKERLQTAPLGTLEPGPATATAAPAGPPSPATRAPRRGPSTTGYACPGFSGIQTKVPLPLVLDETFAWGNHPPAKVGDGKGNIRWDADPYKDPSWHLWLHSLRWLGNGVYGADRGNKRALDKTLAIAKDWVRDNPYPWQGASATESTMHRTNVLICIRQTTLKALKAKTLPAQHKWLDTALNDHAKFMTEHWSGIRNHGTDESIALFGIGCTYNRADLKELAVKRLNEAVVHAIDDEGTTNEQSVGYASFNYRLWGRAAEVLRACKTEPGPEIDRRREKLALWLALATKANGELHQIGNTNKQKTETAPGTPLEFVASQGKKGTKPAKRTGIYRAGYIFGRTGWGDNRPFGQESSYSIRFGFPRAYHGHEDHTAITYNWHGRDVLIDPGYLGYRKNEKQEWARTQYAHNVMTIPTAKSRNAKTKLVGAVSTPNSDYYELNDQPAEGVDRSRDVLVLKDPDLVIALDRGQSGTTQRYETLWHLPPGHQVTVDANGVAVARQPRSGMKTHLIQIPLDGAIPAGSTTVEEGRSNPAQGWFAPTIFNPVPAPVVKFTRTGQSVRILSLIIPSKEAEKVTYTTRTTGTATLVDLAVGTRKVTVKVAPFGRLTRLN</sequence>
<dbReference type="PANTHER" id="PTHR39210:SF1">
    <property type="entry name" value="HEPARIN-SULFATE LYASE"/>
    <property type="match status" value="1"/>
</dbReference>
<evidence type="ECO:0000313" key="10">
    <source>
        <dbReference type="Proteomes" id="UP000534306"/>
    </source>
</evidence>
<dbReference type="EMBL" id="JABJRC010000002">
    <property type="protein sequence ID" value="NOL40273.1"/>
    <property type="molecule type" value="Genomic_DNA"/>
</dbReference>
<organism evidence="9 10">
    <name type="scientific">Kribbella sandramycini</name>
    <dbReference type="NCBI Taxonomy" id="60450"/>
    <lineage>
        <taxon>Bacteria</taxon>
        <taxon>Bacillati</taxon>
        <taxon>Actinomycetota</taxon>
        <taxon>Actinomycetes</taxon>
        <taxon>Propionibacteriales</taxon>
        <taxon>Kribbellaceae</taxon>
        <taxon>Kribbella</taxon>
    </lineage>
</organism>
<evidence type="ECO:0000259" key="7">
    <source>
        <dbReference type="Pfam" id="PF16889"/>
    </source>
</evidence>
<dbReference type="RefSeq" id="WP_171672677.1">
    <property type="nucleotide sequence ID" value="NZ_BAAAGT010000002.1"/>
</dbReference>
<feature type="compositionally biased region" description="Low complexity" evidence="5">
    <location>
        <begin position="48"/>
        <end position="57"/>
    </location>
</feature>
<evidence type="ECO:0000313" key="11">
    <source>
        <dbReference type="Proteomes" id="UP000553957"/>
    </source>
</evidence>
<comment type="subcellular location">
    <subcellularLocation>
        <location evidence="1">Periplasm</location>
    </subcellularLocation>
</comment>
<evidence type="ECO:0000313" key="8">
    <source>
        <dbReference type="EMBL" id="MBB6569902.1"/>
    </source>
</evidence>
<feature type="domain" description="Heparinase II/III-like C-terminal" evidence="6">
    <location>
        <begin position="397"/>
        <end position="562"/>
    </location>
</feature>
<evidence type="ECO:0000313" key="9">
    <source>
        <dbReference type="EMBL" id="NOL40273.1"/>
    </source>
</evidence>
<evidence type="ECO:0000256" key="3">
    <source>
        <dbReference type="ARBA" id="ARBA00022764"/>
    </source>
</evidence>
<dbReference type="AlphaFoldDB" id="A0A7Y4KX47"/>
<keyword evidence="10" id="KW-1185">Reference proteome</keyword>
<reference evidence="9 10" key="1">
    <citation type="submission" date="2020-05" db="EMBL/GenBank/DDBJ databases">
        <title>Genome sequence of Kribbella sandramycini ATCC 39419.</title>
        <authorList>
            <person name="Maclea K.S."/>
            <person name="Fair J.L."/>
        </authorList>
    </citation>
    <scope>NUCLEOTIDE SEQUENCE [LARGE SCALE GENOMIC DNA]</scope>
    <source>
        <strain evidence="9 10">ATCC 39419</strain>
    </source>
</reference>
<dbReference type="GO" id="GO:0016829">
    <property type="term" value="F:lyase activity"/>
    <property type="evidence" value="ECO:0007669"/>
    <property type="project" value="UniProtKB-KW"/>
</dbReference>
<protein>
    <recommendedName>
        <fullName evidence="12">Heparinase II/III-like protein</fullName>
    </recommendedName>
</protein>
<dbReference type="Proteomes" id="UP000553957">
    <property type="component" value="Unassembled WGS sequence"/>
</dbReference>
<evidence type="ECO:0000256" key="1">
    <source>
        <dbReference type="ARBA" id="ARBA00004418"/>
    </source>
</evidence>
<feature type="domain" description="Heparin-sulfate lyase N-terminal" evidence="7">
    <location>
        <begin position="111"/>
        <end position="281"/>
    </location>
</feature>
<dbReference type="Pfam" id="PF07940">
    <property type="entry name" value="Hepar_II_III_C"/>
    <property type="match status" value="1"/>
</dbReference>
<keyword evidence="4" id="KW-0456">Lyase</keyword>
<feature type="compositionally biased region" description="Low complexity" evidence="5">
    <location>
        <begin position="64"/>
        <end position="76"/>
    </location>
</feature>
<dbReference type="Proteomes" id="UP000534306">
    <property type="component" value="Unassembled WGS sequence"/>
</dbReference>
<dbReference type="InterPro" id="IPR008929">
    <property type="entry name" value="Chondroitin_lyas"/>
</dbReference>
<gene>
    <name evidence="8" type="ORF">HNR71_005539</name>
    <name evidence="9" type="ORF">HPO96_08460</name>
</gene>
<proteinExistence type="predicted"/>
<evidence type="ECO:0000256" key="5">
    <source>
        <dbReference type="SAM" id="MobiDB-lite"/>
    </source>
</evidence>
<dbReference type="Gene3D" id="1.50.10.100">
    <property type="entry name" value="Chondroitin AC/alginate lyase"/>
    <property type="match status" value="1"/>
</dbReference>
<evidence type="ECO:0008006" key="12">
    <source>
        <dbReference type="Google" id="ProtNLM"/>
    </source>
</evidence>
<dbReference type="EMBL" id="JACHKF010000001">
    <property type="protein sequence ID" value="MBB6569902.1"/>
    <property type="molecule type" value="Genomic_DNA"/>
</dbReference>
<reference evidence="8 11" key="2">
    <citation type="submission" date="2020-08" db="EMBL/GenBank/DDBJ databases">
        <title>Sequencing the genomes of 1000 actinobacteria strains.</title>
        <authorList>
            <person name="Klenk H.-P."/>
        </authorList>
    </citation>
    <scope>NUCLEOTIDE SEQUENCE [LARGE SCALE GENOMIC DNA]</scope>
    <source>
        <strain evidence="8 11">DSM 15626</strain>
    </source>
</reference>
<keyword evidence="3" id="KW-0574">Periplasm</keyword>